<organism evidence="1 2">
    <name type="scientific">Cladobotryum mycophilum</name>
    <dbReference type="NCBI Taxonomy" id="491253"/>
    <lineage>
        <taxon>Eukaryota</taxon>
        <taxon>Fungi</taxon>
        <taxon>Dikarya</taxon>
        <taxon>Ascomycota</taxon>
        <taxon>Pezizomycotina</taxon>
        <taxon>Sordariomycetes</taxon>
        <taxon>Hypocreomycetidae</taxon>
        <taxon>Hypocreales</taxon>
        <taxon>Hypocreaceae</taxon>
        <taxon>Cladobotryum</taxon>
    </lineage>
</organism>
<accession>A0ABR0SP79</accession>
<evidence type="ECO:0000313" key="2">
    <source>
        <dbReference type="Proteomes" id="UP001338125"/>
    </source>
</evidence>
<dbReference type="EMBL" id="JAVFKD010000012">
    <property type="protein sequence ID" value="KAK5993914.1"/>
    <property type="molecule type" value="Genomic_DNA"/>
</dbReference>
<dbReference type="Proteomes" id="UP001338125">
    <property type="component" value="Unassembled WGS sequence"/>
</dbReference>
<protein>
    <submittedName>
        <fullName evidence="1">Uncharacterized protein</fullName>
    </submittedName>
</protein>
<keyword evidence="2" id="KW-1185">Reference proteome</keyword>
<proteinExistence type="predicted"/>
<comment type="caution">
    <text evidence="1">The sequence shown here is derived from an EMBL/GenBank/DDBJ whole genome shotgun (WGS) entry which is preliminary data.</text>
</comment>
<sequence length="87" mass="10083">MCRVIICPRNYVCGHVWEQSDWMVDYPTDCGSCGEVRERTYVNPSNDTKPCGDCIRDRLWTEDGSGGWIKSHTRDILKYRLLKALGR</sequence>
<gene>
    <name evidence="1" type="ORF">PT974_07352</name>
</gene>
<name>A0ABR0SP79_9HYPO</name>
<evidence type="ECO:0000313" key="1">
    <source>
        <dbReference type="EMBL" id="KAK5993914.1"/>
    </source>
</evidence>
<reference evidence="1 2" key="1">
    <citation type="submission" date="2024-01" db="EMBL/GenBank/DDBJ databases">
        <title>Complete genome of Cladobotryum mycophilum ATHUM6906.</title>
        <authorList>
            <person name="Christinaki A.C."/>
            <person name="Myridakis A.I."/>
            <person name="Kouvelis V.N."/>
        </authorList>
    </citation>
    <scope>NUCLEOTIDE SEQUENCE [LARGE SCALE GENOMIC DNA]</scope>
    <source>
        <strain evidence="1 2">ATHUM6906</strain>
    </source>
</reference>